<dbReference type="SMART" id="SM00490">
    <property type="entry name" value="HELICc"/>
    <property type="match status" value="1"/>
</dbReference>
<dbReference type="Gene3D" id="1.10.10.2130">
    <property type="entry name" value="DEAH helicase family, winged-helix domain"/>
    <property type="match status" value="1"/>
</dbReference>
<evidence type="ECO:0000313" key="8">
    <source>
        <dbReference type="Proteomes" id="UP000694843"/>
    </source>
</evidence>
<dbReference type="OrthoDB" id="3363059at2759"/>
<dbReference type="PANTHER" id="PTHR18934">
    <property type="entry name" value="ATP-DEPENDENT RNA HELICASE"/>
    <property type="match status" value="1"/>
</dbReference>
<organism evidence="8 9">
    <name type="scientific">Hyalella azteca</name>
    <name type="common">Amphipod</name>
    <dbReference type="NCBI Taxonomy" id="294128"/>
    <lineage>
        <taxon>Eukaryota</taxon>
        <taxon>Metazoa</taxon>
        <taxon>Ecdysozoa</taxon>
        <taxon>Arthropoda</taxon>
        <taxon>Crustacea</taxon>
        <taxon>Multicrustacea</taxon>
        <taxon>Malacostraca</taxon>
        <taxon>Eumalacostraca</taxon>
        <taxon>Peracarida</taxon>
        <taxon>Amphipoda</taxon>
        <taxon>Senticaudata</taxon>
        <taxon>Talitrida</taxon>
        <taxon>Talitroidea</taxon>
        <taxon>Hyalellidae</taxon>
        <taxon>Hyalella</taxon>
    </lineage>
</organism>
<sequence>MNVSKMDMNHSRHGNQRTSSGSHDDHHKNNERGDKERRSSHYEEKKSSYDEEKKSSYDEERRSSYDEARRSSYYEEKRSSYDVEKRSSYDETRRSSYYEEKKSSYYEEKKSSYDEEKRSFHSEKSKRTASWKEKRSFDDEERRRRRHSSSSEGSSSPLKTKHRSKRSRRDKYRDTRETANSDTQDRCSHKDNNDYERRSHVMHGSTSEQGKYYSNNKSDSEEVDSEEEVMFEWENHKWELNQMFFKDNDVIQRGSEQYQDFFKFLKKYQTLKKQKKLKRILDKNINKEKPRGDKTAKLTEKFELPTRFDNKYLVNFGFKDVTVDSLIRRLPPRDLEDKKKRLSRKRIEEFITIILLYLNFNQKKSFEKLQKLRKCQKELPIAGYRDAILQTVADNSIVIVAGDTGCGKSTQVPQYLMQAGYSRVACTQPRRIACIALCKRVSHETLNEHGAQVGFQIRFERRTSDRTKIVFLTEGLLLRQVNSDAALAAYDVIILDEIHERHLHTDFLLGVVKCLLLQRSSLKIILMSATINLDLFSKYFLGKAPVIQVPGRLYPIQLQYFPIPMLEMTTKSDKLNPAPYVRVLQLIDNKYPEDERGDVLIFLSGFSEISTVVEAAKLYAQQTKRWIVMPLHSNLSVADQERVFDVPPEGVRKCVVSTNIAETSVTIDGVRFVVDSGKVKEMSYDAACKMQRLKEFWVSQASAEQRKGRAGRTGPGVCFRLYSEEQYRSFDAYSTPEIQRVPLDSIVLQMISMGLPDVRLFPFIQPPSMESLEASLRSLKGLAAVTSLALEAETTLSLAAAMSVQSVFTNRAERDPDCAAAVQELLSLQGDPFTLLNAYRGWLEQKWSRGGDSRRWCRTRGLEEQRFYELSKLRHQFTRLLQESKLHESPSVGRCSTAAERSRRHGELQQLRALKNKVDLQSTRQVKVLKVDNDGAALSDPETDAVDVKHVDFNLKHDPKQLELLLKNADVRSFKDVIMLKIILSSALYPNVAIADEHNTYKANSEQMFHTPNKPFATLHPTSVFAKHPDVLAVVDSDIVELPEFNSRSPAATRQQVLIYVSLLETNKVFLMNTFRAPTVQTLMMFANNIDTNADLSVMVFDKFIELRFPEASVAQNLVIQAVKLRTQWNELLELKLQLSKPDADELELLTSSGKLERVLSHGLIEFYLEEPLHSQRRLVAADVKVLHKGPGMEDAVLDPNPFTGLSCTQHESTGGMVLTEYLTYNSLLDTRCTVTTLTDVHSLCPECQQELYCTTLGRMNHIVNCQPTVNKRPGVDEDGDSAASGNSNAKKFYCEHCEQTLWLTIRQIFAHKQSHS</sequence>
<protein>
    <submittedName>
        <fullName evidence="9">Probable ATP-dependent RNA helicase DHX34</fullName>
    </submittedName>
</protein>
<keyword evidence="4" id="KW-0067">ATP-binding</keyword>
<dbReference type="OMA" id="FERSRTQ"/>
<dbReference type="Proteomes" id="UP000694843">
    <property type="component" value="Unplaced"/>
</dbReference>
<keyword evidence="8" id="KW-1185">Reference proteome</keyword>
<keyword evidence="1" id="KW-0547">Nucleotide-binding</keyword>
<feature type="domain" description="Helicase ATP-binding" evidence="6">
    <location>
        <begin position="389"/>
        <end position="549"/>
    </location>
</feature>
<dbReference type="Gene3D" id="3.40.50.300">
    <property type="entry name" value="P-loop containing nucleotide triphosphate hydrolases"/>
    <property type="match status" value="2"/>
</dbReference>
<dbReference type="PROSITE" id="PS51194">
    <property type="entry name" value="HELICASE_CTER"/>
    <property type="match status" value="1"/>
</dbReference>
<feature type="compositionally biased region" description="Polar residues" evidence="5">
    <location>
        <begin position="204"/>
        <end position="217"/>
    </location>
</feature>
<evidence type="ECO:0000256" key="5">
    <source>
        <dbReference type="SAM" id="MobiDB-lite"/>
    </source>
</evidence>
<feature type="compositionally biased region" description="Basic residues" evidence="5">
    <location>
        <begin position="159"/>
        <end position="170"/>
    </location>
</feature>
<evidence type="ECO:0000256" key="1">
    <source>
        <dbReference type="ARBA" id="ARBA00022741"/>
    </source>
</evidence>
<dbReference type="CDD" id="cd17979">
    <property type="entry name" value="DEXHc_DHX34"/>
    <property type="match status" value="1"/>
</dbReference>
<keyword evidence="2" id="KW-0378">Hydrolase</keyword>
<dbReference type="InterPro" id="IPR027417">
    <property type="entry name" value="P-loop_NTPase"/>
</dbReference>
<evidence type="ECO:0000259" key="7">
    <source>
        <dbReference type="PROSITE" id="PS51194"/>
    </source>
</evidence>
<dbReference type="GO" id="GO:0003723">
    <property type="term" value="F:RNA binding"/>
    <property type="evidence" value="ECO:0007669"/>
    <property type="project" value="TreeGrafter"/>
</dbReference>
<dbReference type="CDD" id="cd18791">
    <property type="entry name" value="SF2_C_RHA"/>
    <property type="match status" value="1"/>
</dbReference>
<dbReference type="RefSeq" id="XP_018025029.1">
    <property type="nucleotide sequence ID" value="XM_018169540.2"/>
</dbReference>
<feature type="compositionally biased region" description="Basic and acidic residues" evidence="5">
    <location>
        <begin position="171"/>
        <end position="199"/>
    </location>
</feature>
<feature type="region of interest" description="Disordered" evidence="5">
    <location>
        <begin position="1"/>
        <end position="225"/>
    </location>
</feature>
<evidence type="ECO:0000259" key="6">
    <source>
        <dbReference type="PROSITE" id="PS51192"/>
    </source>
</evidence>
<reference evidence="9" key="1">
    <citation type="submission" date="2025-08" db="UniProtKB">
        <authorList>
            <consortium name="RefSeq"/>
        </authorList>
    </citation>
    <scope>IDENTIFICATION</scope>
    <source>
        <tissue evidence="9">Whole organism</tissue>
    </source>
</reference>
<dbReference type="InterPro" id="IPR042035">
    <property type="entry name" value="DEAH_win-hel_dom"/>
</dbReference>
<dbReference type="InterPro" id="IPR014001">
    <property type="entry name" value="Helicase_ATP-bd"/>
</dbReference>
<keyword evidence="3 9" id="KW-0347">Helicase</keyword>
<feature type="compositionally biased region" description="Basic and acidic residues" evidence="5">
    <location>
        <begin position="22"/>
        <end position="142"/>
    </location>
</feature>
<dbReference type="PROSITE" id="PS51192">
    <property type="entry name" value="HELICASE_ATP_BIND_1"/>
    <property type="match status" value="1"/>
</dbReference>
<dbReference type="InterPro" id="IPR011709">
    <property type="entry name" value="DEAD-box_helicase_OB_fold"/>
</dbReference>
<dbReference type="Pfam" id="PF07717">
    <property type="entry name" value="OB_NTP_bind"/>
    <property type="match status" value="1"/>
</dbReference>
<evidence type="ECO:0000256" key="2">
    <source>
        <dbReference type="ARBA" id="ARBA00022801"/>
    </source>
</evidence>
<dbReference type="InterPro" id="IPR011545">
    <property type="entry name" value="DEAD/DEAH_box_helicase_dom"/>
</dbReference>
<accession>A0A8B7PFW1</accession>
<dbReference type="Pfam" id="PF00270">
    <property type="entry name" value="DEAD"/>
    <property type="match status" value="1"/>
</dbReference>
<dbReference type="PANTHER" id="PTHR18934:SF221">
    <property type="entry name" value="ATP-DEPENDENT RNA HELICASE DHX34-RELATED"/>
    <property type="match status" value="1"/>
</dbReference>
<dbReference type="GO" id="GO:0004386">
    <property type="term" value="F:helicase activity"/>
    <property type="evidence" value="ECO:0007669"/>
    <property type="project" value="UniProtKB-KW"/>
</dbReference>
<proteinExistence type="predicted"/>
<feature type="domain" description="Helicase C-terminal" evidence="7">
    <location>
        <begin position="586"/>
        <end position="754"/>
    </location>
</feature>
<dbReference type="FunFam" id="3.40.50.300:FF:000725">
    <property type="entry name" value="probable ATP-dependent RNA helicase DHX34"/>
    <property type="match status" value="1"/>
</dbReference>
<dbReference type="GO" id="GO:0016787">
    <property type="term" value="F:hydrolase activity"/>
    <property type="evidence" value="ECO:0007669"/>
    <property type="project" value="UniProtKB-KW"/>
</dbReference>
<gene>
    <name evidence="9" type="primary">LOC108680660</name>
</gene>
<evidence type="ECO:0000313" key="9">
    <source>
        <dbReference type="RefSeq" id="XP_018025029.1"/>
    </source>
</evidence>
<evidence type="ECO:0000256" key="4">
    <source>
        <dbReference type="ARBA" id="ARBA00022840"/>
    </source>
</evidence>
<dbReference type="Pfam" id="PF00271">
    <property type="entry name" value="Helicase_C"/>
    <property type="match status" value="1"/>
</dbReference>
<dbReference type="GO" id="GO:0005524">
    <property type="term" value="F:ATP binding"/>
    <property type="evidence" value="ECO:0007669"/>
    <property type="project" value="UniProtKB-KW"/>
</dbReference>
<name>A0A8B7PFW1_HYAAZ</name>
<dbReference type="KEGG" id="hazt:108680660"/>
<evidence type="ECO:0000256" key="3">
    <source>
        <dbReference type="ARBA" id="ARBA00022806"/>
    </source>
</evidence>
<dbReference type="SUPFAM" id="SSF52540">
    <property type="entry name" value="P-loop containing nucleoside triphosphate hydrolases"/>
    <property type="match status" value="1"/>
</dbReference>
<dbReference type="FunFam" id="3.40.50.300:FF:000540">
    <property type="entry name" value="probable ATP-dependent RNA helicase DHX34"/>
    <property type="match status" value="1"/>
</dbReference>
<dbReference type="GeneID" id="108680660"/>
<dbReference type="SMART" id="SM00487">
    <property type="entry name" value="DEXDc"/>
    <property type="match status" value="1"/>
</dbReference>
<dbReference type="InterPro" id="IPR001650">
    <property type="entry name" value="Helicase_C-like"/>
</dbReference>